<keyword evidence="2" id="KW-1185">Reference proteome</keyword>
<evidence type="ECO:0000313" key="1">
    <source>
        <dbReference type="EMBL" id="MFD2600794.1"/>
    </source>
</evidence>
<protein>
    <submittedName>
        <fullName evidence="1">Uncharacterized protein</fullName>
    </submittedName>
</protein>
<proteinExistence type="predicted"/>
<name>A0ABW5NRV1_9FLAO</name>
<reference evidence="2" key="1">
    <citation type="journal article" date="2019" name="Int. J. Syst. Evol. Microbiol.">
        <title>The Global Catalogue of Microorganisms (GCM) 10K type strain sequencing project: providing services to taxonomists for standard genome sequencing and annotation.</title>
        <authorList>
            <consortium name="The Broad Institute Genomics Platform"/>
            <consortium name="The Broad Institute Genome Sequencing Center for Infectious Disease"/>
            <person name="Wu L."/>
            <person name="Ma J."/>
        </authorList>
    </citation>
    <scope>NUCLEOTIDE SEQUENCE [LARGE SCALE GENOMIC DNA]</scope>
    <source>
        <strain evidence="2">KCTC 42107</strain>
    </source>
</reference>
<comment type="caution">
    <text evidence="1">The sequence shown here is derived from an EMBL/GenBank/DDBJ whole genome shotgun (WGS) entry which is preliminary data.</text>
</comment>
<dbReference type="Proteomes" id="UP001597480">
    <property type="component" value="Unassembled WGS sequence"/>
</dbReference>
<dbReference type="RefSeq" id="WP_379819466.1">
    <property type="nucleotide sequence ID" value="NZ_JBHUMD010000003.1"/>
</dbReference>
<sequence>MKLFNLFRSKENNESFDNLIQKQLDYLPEVYHSHRQYKNCIEFLENREWALALDSLIELSEETGHYFSNEFWNSLIEVAKRMNLSNEMEYFLAQLKRNQSDLEHRIPFGWAEVKHDENLYETHISEKNVQHWNSERRIKDNIVTLTKVNGVYRKSSGRCGMIYIVEDGKLSEISYELEMNVAALFVSTLKWVLPLEKLMSEGEKEETKKKLLQWAKENNEVIEFAP</sequence>
<accession>A0ABW5NRV1</accession>
<organism evidence="1 2">
    <name type="scientific">Flavobacterium suzhouense</name>
    <dbReference type="NCBI Taxonomy" id="1529638"/>
    <lineage>
        <taxon>Bacteria</taxon>
        <taxon>Pseudomonadati</taxon>
        <taxon>Bacteroidota</taxon>
        <taxon>Flavobacteriia</taxon>
        <taxon>Flavobacteriales</taxon>
        <taxon>Flavobacteriaceae</taxon>
        <taxon>Flavobacterium</taxon>
    </lineage>
</organism>
<dbReference type="EMBL" id="JBHUMD010000003">
    <property type="protein sequence ID" value="MFD2600794.1"/>
    <property type="molecule type" value="Genomic_DNA"/>
</dbReference>
<gene>
    <name evidence="1" type="ORF">ACFSR3_01885</name>
</gene>
<evidence type="ECO:0000313" key="2">
    <source>
        <dbReference type="Proteomes" id="UP001597480"/>
    </source>
</evidence>